<dbReference type="GO" id="GO:0006508">
    <property type="term" value="P:proteolysis"/>
    <property type="evidence" value="ECO:0007669"/>
    <property type="project" value="InterPro"/>
</dbReference>
<dbReference type="GO" id="GO:0004181">
    <property type="term" value="F:metallocarboxypeptidase activity"/>
    <property type="evidence" value="ECO:0007669"/>
    <property type="project" value="InterPro"/>
</dbReference>
<evidence type="ECO:0000256" key="1">
    <source>
        <dbReference type="ARBA" id="ARBA00005988"/>
    </source>
</evidence>
<protein>
    <recommendedName>
        <fullName evidence="3">Peptidase M14 domain-containing protein</fullName>
    </recommendedName>
</protein>
<dbReference type="PROSITE" id="PS00132">
    <property type="entry name" value="CARBOXYPEPT_ZN_1"/>
    <property type="match status" value="1"/>
</dbReference>
<dbReference type="OrthoDB" id="10249045at2759"/>
<dbReference type="EMBL" id="NCKW01009477">
    <property type="protein sequence ID" value="POM67093.1"/>
    <property type="molecule type" value="Genomic_DNA"/>
</dbReference>
<dbReference type="Pfam" id="PF00246">
    <property type="entry name" value="Peptidase_M14"/>
    <property type="match status" value="1"/>
</dbReference>
<accession>A0A2P4XNG3</accession>
<dbReference type="AlphaFoldDB" id="A0A2P4XNG3"/>
<dbReference type="GO" id="GO:0008270">
    <property type="term" value="F:zinc ion binding"/>
    <property type="evidence" value="ECO:0007669"/>
    <property type="project" value="InterPro"/>
</dbReference>
<sequence length="154" mass="16917">MLRSCMLLALGVGLLAPTFANDSSPSINYKTYAEMTKYLLELNATFPDVVQVSIAQETYGLPYPKELQCVVDDETKTTEPCKQFVVHLTNHSTLANDPERPEIFISGALHGNERVGPNAAIELVALVAHATSSYGTDDTVKPTVDTQRWMKELS</sequence>
<keyword evidence="5" id="KW-1185">Reference proteome</keyword>
<comment type="similarity">
    <text evidence="1">Belongs to the peptidase M14 family.</text>
</comment>
<feature type="domain" description="Peptidase M14" evidence="3">
    <location>
        <begin position="76"/>
        <end position="149"/>
    </location>
</feature>
<proteinExistence type="inferred from homology"/>
<organism evidence="4 5">
    <name type="scientific">Phytophthora palmivora</name>
    <dbReference type="NCBI Taxonomy" id="4796"/>
    <lineage>
        <taxon>Eukaryota</taxon>
        <taxon>Sar</taxon>
        <taxon>Stramenopiles</taxon>
        <taxon>Oomycota</taxon>
        <taxon>Peronosporomycetes</taxon>
        <taxon>Peronosporales</taxon>
        <taxon>Peronosporaceae</taxon>
        <taxon>Phytophthora</taxon>
    </lineage>
</organism>
<feature type="signal peptide" evidence="2">
    <location>
        <begin position="1"/>
        <end position="20"/>
    </location>
</feature>
<dbReference type="Gene3D" id="3.40.630.10">
    <property type="entry name" value="Zn peptidases"/>
    <property type="match status" value="1"/>
</dbReference>
<dbReference type="InterPro" id="IPR057246">
    <property type="entry name" value="CARBOXYPEPT_ZN_1"/>
</dbReference>
<keyword evidence="2" id="KW-0732">Signal</keyword>
<feature type="chain" id="PRO_5015122336" description="Peptidase M14 domain-containing protein" evidence="2">
    <location>
        <begin position="21"/>
        <end position="154"/>
    </location>
</feature>
<evidence type="ECO:0000259" key="3">
    <source>
        <dbReference type="Pfam" id="PF00246"/>
    </source>
</evidence>
<evidence type="ECO:0000256" key="2">
    <source>
        <dbReference type="SAM" id="SignalP"/>
    </source>
</evidence>
<dbReference type="Proteomes" id="UP000237271">
    <property type="component" value="Unassembled WGS sequence"/>
</dbReference>
<name>A0A2P4XNG3_9STRA</name>
<dbReference type="SUPFAM" id="SSF53187">
    <property type="entry name" value="Zn-dependent exopeptidases"/>
    <property type="match status" value="1"/>
</dbReference>
<dbReference type="InterPro" id="IPR000834">
    <property type="entry name" value="Peptidase_M14"/>
</dbReference>
<gene>
    <name evidence="4" type="ORF">PHPALM_16968</name>
</gene>
<comment type="caution">
    <text evidence="4">The sequence shown here is derived from an EMBL/GenBank/DDBJ whole genome shotgun (WGS) entry which is preliminary data.</text>
</comment>
<evidence type="ECO:0000313" key="4">
    <source>
        <dbReference type="EMBL" id="POM67093.1"/>
    </source>
</evidence>
<evidence type="ECO:0000313" key="5">
    <source>
        <dbReference type="Proteomes" id="UP000237271"/>
    </source>
</evidence>
<reference evidence="4 5" key="1">
    <citation type="journal article" date="2017" name="Genome Biol. Evol.">
        <title>Phytophthora megakarya and P. palmivora, closely related causal agents of cacao black pod rot, underwent increases in genome sizes and gene numbers by different mechanisms.</title>
        <authorList>
            <person name="Ali S.S."/>
            <person name="Shao J."/>
            <person name="Lary D.J."/>
            <person name="Kronmiller B."/>
            <person name="Shen D."/>
            <person name="Strem M.D."/>
            <person name="Amoako-Attah I."/>
            <person name="Akrofi A.Y."/>
            <person name="Begoude B.A."/>
            <person name="Ten Hoopen G.M."/>
            <person name="Coulibaly K."/>
            <person name="Kebe B.I."/>
            <person name="Melnick R.L."/>
            <person name="Guiltinan M.J."/>
            <person name="Tyler B.M."/>
            <person name="Meinhardt L.W."/>
            <person name="Bailey B.A."/>
        </authorList>
    </citation>
    <scope>NUCLEOTIDE SEQUENCE [LARGE SCALE GENOMIC DNA]</scope>
    <source>
        <strain evidence="5">sbr112.9</strain>
    </source>
</reference>